<dbReference type="InterPro" id="IPR023198">
    <property type="entry name" value="PGP-like_dom2"/>
</dbReference>
<dbReference type="PRINTS" id="PR00413">
    <property type="entry name" value="HADHALOGNASE"/>
</dbReference>
<dbReference type="InterPro" id="IPR023214">
    <property type="entry name" value="HAD_sf"/>
</dbReference>
<dbReference type="HOGENOM" id="CLU_045011_13_1_9"/>
<gene>
    <name evidence="1" type="ORF">CSCA_4216</name>
</gene>
<name>A0A0E3GS27_CLOSL</name>
<dbReference type="NCBIfam" id="TIGR01509">
    <property type="entry name" value="HAD-SF-IA-v3"/>
    <property type="match status" value="1"/>
</dbReference>
<dbReference type="Gene3D" id="1.10.150.240">
    <property type="entry name" value="Putative phosphatase, domain 2"/>
    <property type="match status" value="1"/>
</dbReference>
<dbReference type="Pfam" id="PF13419">
    <property type="entry name" value="HAD_2"/>
    <property type="match status" value="1"/>
</dbReference>
<protein>
    <submittedName>
        <fullName evidence="1">HAD-superfamily hydrolase, subfamily IA, variant 3</fullName>
    </submittedName>
</protein>
<dbReference type="Proteomes" id="UP000033115">
    <property type="component" value="Chromosome"/>
</dbReference>
<dbReference type="SFLD" id="SFLDS00003">
    <property type="entry name" value="Haloacid_Dehalogenase"/>
    <property type="match status" value="1"/>
</dbReference>
<dbReference type="EMBL" id="CP009933">
    <property type="protein sequence ID" value="AKA71341.1"/>
    <property type="molecule type" value="Genomic_DNA"/>
</dbReference>
<sequence length="217" mass="24779">MLKNIKGAIFDMDGTLIDSMWVWSKIDEEYLAKRNLTVPKNLKQDIEHMGFAEVACYFQKKFNISNSIEEIQKEWNDMALHHYSHDVTLKPGAKEFLSLLKSKNVKIALATSNCTLLIDAALKKNNIYDFFDCIITTDEVQRGKDFPDIYLLAAQKLNLKPDKCVVFEDILPAVKGAKSAGMKVVGVHDLYSEYQKKDIVKSADIYICKYDELNKVV</sequence>
<organism evidence="1 2">
    <name type="scientific">Clostridium scatologenes</name>
    <dbReference type="NCBI Taxonomy" id="1548"/>
    <lineage>
        <taxon>Bacteria</taxon>
        <taxon>Bacillati</taxon>
        <taxon>Bacillota</taxon>
        <taxon>Clostridia</taxon>
        <taxon>Eubacteriales</taxon>
        <taxon>Clostridiaceae</taxon>
        <taxon>Clostridium</taxon>
    </lineage>
</organism>
<keyword evidence="1" id="KW-0378">Hydrolase</keyword>
<dbReference type="Gene3D" id="3.40.50.1000">
    <property type="entry name" value="HAD superfamily/HAD-like"/>
    <property type="match status" value="1"/>
</dbReference>
<proteinExistence type="predicted"/>
<dbReference type="CDD" id="cd07505">
    <property type="entry name" value="HAD_BPGM-like"/>
    <property type="match status" value="1"/>
</dbReference>
<dbReference type="KEGG" id="csq:CSCA_4216"/>
<dbReference type="AlphaFoldDB" id="A0A0E3GS27"/>
<reference evidence="1 2" key="1">
    <citation type="journal article" date="2015" name="J. Biotechnol.">
        <title>Complete genome sequence of a malodorant-producing acetogen, Clostridium scatologenes ATCC 25775(T).</title>
        <authorList>
            <person name="Zhu Z."/>
            <person name="Guo T."/>
            <person name="Zheng H."/>
            <person name="Song T."/>
            <person name="Ouyang P."/>
            <person name="Xie J."/>
        </authorList>
    </citation>
    <scope>NUCLEOTIDE SEQUENCE [LARGE SCALE GENOMIC DNA]</scope>
    <source>
        <strain evidence="1 2">ATCC 25775</strain>
    </source>
</reference>
<dbReference type="STRING" id="1548.CSCA_4216"/>
<dbReference type="InterPro" id="IPR041492">
    <property type="entry name" value="HAD_2"/>
</dbReference>
<dbReference type="InterPro" id="IPR036412">
    <property type="entry name" value="HAD-like_sf"/>
</dbReference>
<dbReference type="PANTHER" id="PTHR18901">
    <property type="entry name" value="2-DEOXYGLUCOSE-6-PHOSPHATE PHOSPHATASE 2"/>
    <property type="match status" value="1"/>
</dbReference>
<accession>A0A0E3GS27</accession>
<dbReference type="PANTHER" id="PTHR18901:SF38">
    <property type="entry name" value="PSEUDOURIDINE-5'-PHOSPHATASE"/>
    <property type="match status" value="1"/>
</dbReference>
<evidence type="ECO:0000313" key="2">
    <source>
        <dbReference type="Proteomes" id="UP000033115"/>
    </source>
</evidence>
<dbReference type="RefSeq" id="WP_029161131.1">
    <property type="nucleotide sequence ID" value="NZ_CP009933.1"/>
</dbReference>
<dbReference type="InterPro" id="IPR006439">
    <property type="entry name" value="HAD-SF_hydro_IA"/>
</dbReference>
<evidence type="ECO:0000313" key="1">
    <source>
        <dbReference type="EMBL" id="AKA71341.1"/>
    </source>
</evidence>
<keyword evidence="2" id="KW-1185">Reference proteome</keyword>
<dbReference type="SFLD" id="SFLDG01129">
    <property type="entry name" value="C1.5:_HAD__Beta-PGM__Phosphata"/>
    <property type="match status" value="1"/>
</dbReference>
<dbReference type="SUPFAM" id="SSF56784">
    <property type="entry name" value="HAD-like"/>
    <property type="match status" value="1"/>
</dbReference>
<dbReference type="GO" id="GO:0016791">
    <property type="term" value="F:phosphatase activity"/>
    <property type="evidence" value="ECO:0007669"/>
    <property type="project" value="TreeGrafter"/>
</dbReference>